<evidence type="ECO:0000256" key="5">
    <source>
        <dbReference type="ARBA" id="ARBA00022801"/>
    </source>
</evidence>
<dbReference type="NCBIfam" id="TIGR01887">
    <property type="entry name" value="dipeptidaselike"/>
    <property type="match status" value="1"/>
</dbReference>
<dbReference type="GO" id="GO:0016805">
    <property type="term" value="F:dipeptidase activity"/>
    <property type="evidence" value="ECO:0007669"/>
    <property type="project" value="UniProtKB-KW"/>
</dbReference>
<comment type="caution">
    <text evidence="9">The sequence shown here is derived from an EMBL/GenBank/DDBJ whole genome shotgun (WGS) entry which is preliminary data.</text>
</comment>
<name>A0A6M0RB18_9CLOT</name>
<evidence type="ECO:0000256" key="3">
    <source>
        <dbReference type="ARBA" id="ARBA00022670"/>
    </source>
</evidence>
<dbReference type="Gene3D" id="3.30.70.360">
    <property type="match status" value="2"/>
</dbReference>
<dbReference type="PANTHER" id="PTHR43808:SF31">
    <property type="entry name" value="N-ACETYL-L-CITRULLINE DEACETYLASE"/>
    <property type="match status" value="1"/>
</dbReference>
<dbReference type="InterPro" id="IPR036264">
    <property type="entry name" value="Bact_exopeptidase_dim_dom"/>
</dbReference>
<keyword evidence="7" id="KW-0224">Dipeptidase</keyword>
<dbReference type="GO" id="GO:0006526">
    <property type="term" value="P:L-arginine biosynthetic process"/>
    <property type="evidence" value="ECO:0007669"/>
    <property type="project" value="TreeGrafter"/>
</dbReference>
<dbReference type="GO" id="GO:0006508">
    <property type="term" value="P:proteolysis"/>
    <property type="evidence" value="ECO:0007669"/>
    <property type="project" value="UniProtKB-KW"/>
</dbReference>
<evidence type="ECO:0000256" key="8">
    <source>
        <dbReference type="ARBA" id="ARBA00023049"/>
    </source>
</evidence>
<keyword evidence="5" id="KW-0378">Hydrolase</keyword>
<reference evidence="9 10" key="1">
    <citation type="submission" date="2019-04" db="EMBL/GenBank/DDBJ databases">
        <title>Genome sequencing of Clostridium botulinum Groups I-IV and Clostridium butyricum.</title>
        <authorList>
            <person name="Brunt J."/>
            <person name="Van Vliet A.H.M."/>
            <person name="Stringer S.C."/>
            <person name="Carter A.T."/>
            <person name="Peck M.W."/>
        </authorList>
    </citation>
    <scope>NUCLEOTIDE SEQUENCE [LARGE SCALE GENOMIC DNA]</scope>
    <source>
        <strain evidence="9 10">IFR 18/094</strain>
    </source>
</reference>
<dbReference type="GO" id="GO:0008270">
    <property type="term" value="F:zinc ion binding"/>
    <property type="evidence" value="ECO:0007669"/>
    <property type="project" value="InterPro"/>
</dbReference>
<keyword evidence="6" id="KW-0862">Zinc</keyword>
<sequence length="477" mass="55026">MASLIFKRKEKIILQNHNIKRLIKEKEEDIKNDISELVKIPSIRDLNTKSYNAPFGLDIRNAFDKFIEFGNRDNFKVEDFDGYAIHLECGEGSEIIGILGHLDVVPIFDKEEWDTDPFQLVERSGYIYGRGVNDDKGPLVAALYALKIIKELDIKFKRRVRLIIGGAEETTWECMEHYFSKNPQPKYGFSPDGDFPIVNGEKGIFYYSFKSFKNTDLYGIHNLIDIKTNNKQGFVCDYCKVSFLTNNALELREYLKEADYIRVKEREVTAIYSGKNSLSRNPHKGINALFKFGRDLNRIKNLNNKGKSLAKLLDEYFIDSIYGEKVGLQKEDSEMGSTTMCLMDIYYSDTDFEIKFDFRYPKNIKKEFIKRRFEEIATINNLKLSTDKELDFIYVDENSELIKSLKKAYENVIGEEPSLFSKGAASYARVLNEGVAFGPTMPGDTPNSHKSNENIKLETLYKAIEIYCQSIYLLACK</sequence>
<comment type="cofactor">
    <cofactor evidence="1">
        <name>Zn(2+)</name>
        <dbReference type="ChEBI" id="CHEBI:29105"/>
    </cofactor>
</comment>
<dbReference type="OrthoDB" id="9761532at2"/>
<dbReference type="SUPFAM" id="SSF55031">
    <property type="entry name" value="Bacterial exopeptidase dimerisation domain"/>
    <property type="match status" value="1"/>
</dbReference>
<dbReference type="GO" id="GO:0008237">
    <property type="term" value="F:metallopeptidase activity"/>
    <property type="evidence" value="ECO:0007669"/>
    <property type="project" value="UniProtKB-KW"/>
</dbReference>
<keyword evidence="4" id="KW-0479">Metal-binding</keyword>
<evidence type="ECO:0000256" key="6">
    <source>
        <dbReference type="ARBA" id="ARBA00022833"/>
    </source>
</evidence>
<evidence type="ECO:0000256" key="1">
    <source>
        <dbReference type="ARBA" id="ARBA00001947"/>
    </source>
</evidence>
<dbReference type="InterPro" id="IPR001261">
    <property type="entry name" value="ArgE/DapE_CS"/>
</dbReference>
<organism evidence="9 10">
    <name type="scientific">Clostridium niameyense</name>
    <dbReference type="NCBI Taxonomy" id="1622073"/>
    <lineage>
        <taxon>Bacteria</taxon>
        <taxon>Bacillati</taxon>
        <taxon>Bacillota</taxon>
        <taxon>Clostridia</taxon>
        <taxon>Eubacteriales</taxon>
        <taxon>Clostridiaceae</taxon>
        <taxon>Clostridium</taxon>
    </lineage>
</organism>
<dbReference type="InterPro" id="IPR050072">
    <property type="entry name" value="Peptidase_M20A"/>
</dbReference>
<evidence type="ECO:0000256" key="7">
    <source>
        <dbReference type="ARBA" id="ARBA00022997"/>
    </source>
</evidence>
<keyword evidence="8" id="KW-0482">Metalloprotease</keyword>
<protein>
    <submittedName>
        <fullName evidence="9">M20 family peptidase</fullName>
    </submittedName>
</protein>
<dbReference type="Gene3D" id="3.40.630.10">
    <property type="entry name" value="Zn peptidases"/>
    <property type="match status" value="1"/>
</dbReference>
<keyword evidence="3" id="KW-0645">Protease</keyword>
<gene>
    <name evidence="9" type="ORF">FDF74_05900</name>
</gene>
<dbReference type="SUPFAM" id="SSF53187">
    <property type="entry name" value="Zn-dependent exopeptidases"/>
    <property type="match status" value="1"/>
</dbReference>
<dbReference type="GO" id="GO:0008777">
    <property type="term" value="F:acetylornithine deacetylase activity"/>
    <property type="evidence" value="ECO:0007669"/>
    <property type="project" value="TreeGrafter"/>
</dbReference>
<evidence type="ECO:0000256" key="2">
    <source>
        <dbReference type="ARBA" id="ARBA00006247"/>
    </source>
</evidence>
<evidence type="ECO:0000256" key="4">
    <source>
        <dbReference type="ARBA" id="ARBA00022723"/>
    </source>
</evidence>
<comment type="similarity">
    <text evidence="2">Belongs to the peptidase M20A family.</text>
</comment>
<dbReference type="Pfam" id="PF01546">
    <property type="entry name" value="Peptidase_M20"/>
    <property type="match status" value="1"/>
</dbReference>
<accession>A0A6M0RB18</accession>
<keyword evidence="10" id="KW-1185">Reference proteome</keyword>
<dbReference type="PROSITE" id="PS00758">
    <property type="entry name" value="ARGE_DAPE_CPG2_1"/>
    <property type="match status" value="1"/>
</dbReference>
<dbReference type="InterPro" id="IPR002933">
    <property type="entry name" value="Peptidase_M20"/>
</dbReference>
<dbReference type="InterPro" id="IPR010964">
    <property type="entry name" value="M20A_pepV-rel"/>
</dbReference>
<evidence type="ECO:0000313" key="9">
    <source>
        <dbReference type="EMBL" id="NEZ46749.1"/>
    </source>
</evidence>
<evidence type="ECO:0000313" key="10">
    <source>
        <dbReference type="Proteomes" id="UP000473885"/>
    </source>
</evidence>
<dbReference type="Proteomes" id="UP000473885">
    <property type="component" value="Unassembled WGS sequence"/>
</dbReference>
<proteinExistence type="inferred from homology"/>
<dbReference type="AlphaFoldDB" id="A0A6M0RB18"/>
<dbReference type="EMBL" id="SXDP01000003">
    <property type="protein sequence ID" value="NEZ46749.1"/>
    <property type="molecule type" value="Genomic_DNA"/>
</dbReference>
<dbReference type="PANTHER" id="PTHR43808">
    <property type="entry name" value="ACETYLORNITHINE DEACETYLASE"/>
    <property type="match status" value="1"/>
</dbReference>